<organism evidence="1 2">
    <name type="scientific">Pediococcus inopinatus</name>
    <dbReference type="NCBI Taxonomy" id="114090"/>
    <lineage>
        <taxon>Bacteria</taxon>
        <taxon>Bacillati</taxon>
        <taxon>Bacillota</taxon>
        <taxon>Bacilli</taxon>
        <taxon>Lactobacillales</taxon>
        <taxon>Lactobacillaceae</taxon>
        <taxon>Pediococcus</taxon>
    </lineage>
</organism>
<gene>
    <name evidence="1" type="ORF">N6G96_06020</name>
</gene>
<dbReference type="RefSeq" id="WP_323708953.1">
    <property type="nucleotide sequence ID" value="NZ_CP104778.1"/>
</dbReference>
<protein>
    <submittedName>
        <fullName evidence="1">Phage gp6-like head-tail connector protein</fullName>
    </submittedName>
</protein>
<keyword evidence="2" id="KW-1185">Reference proteome</keyword>
<evidence type="ECO:0000313" key="1">
    <source>
        <dbReference type="EMBL" id="WPC20865.1"/>
    </source>
</evidence>
<sequence length="97" mass="10999">MSEETGLLDEFKARNHIFHDSENDNLNDILSKSQVAIKRLVGSDDLAKPQIAELVLERSRYVYNDALEYFNDNFQSELIGVSLDNYSPESGDDNVSD</sequence>
<accession>A0ABZ0Q3T4</accession>
<dbReference type="EMBL" id="CP104778">
    <property type="protein sequence ID" value="WPC20865.1"/>
    <property type="molecule type" value="Genomic_DNA"/>
</dbReference>
<proteinExistence type="predicted"/>
<reference evidence="2" key="1">
    <citation type="submission" date="2024-06" db="EMBL/GenBank/DDBJ databases">
        <authorList>
            <person name="Chang H.C."/>
            <person name="Mun S.Y."/>
        </authorList>
    </citation>
    <scope>NUCLEOTIDE SEQUENCE [LARGE SCALE GENOMIC DNA]</scope>
    <source>
        <strain evidence="2">KT1</strain>
    </source>
</reference>
<name>A0ABZ0Q3T4_9LACO</name>
<dbReference type="Proteomes" id="UP001302696">
    <property type="component" value="Chromosome"/>
</dbReference>
<evidence type="ECO:0000313" key="2">
    <source>
        <dbReference type="Proteomes" id="UP001302696"/>
    </source>
</evidence>